<evidence type="ECO:0000313" key="2">
    <source>
        <dbReference type="Proteomes" id="UP001520140"/>
    </source>
</evidence>
<proteinExistence type="predicted"/>
<dbReference type="EMBL" id="JABUKG010000010">
    <property type="protein sequence ID" value="MBY6321415.1"/>
    <property type="molecule type" value="Genomic_DNA"/>
</dbReference>
<evidence type="ECO:0000313" key="1">
    <source>
        <dbReference type="EMBL" id="MBY6321415.1"/>
    </source>
</evidence>
<protein>
    <submittedName>
        <fullName evidence="1">Uncharacterized protein</fullName>
    </submittedName>
</protein>
<organism evidence="1 2">
    <name type="scientific">Rhodococcoides kroppenstedtii</name>
    <dbReference type="NCBI Taxonomy" id="293050"/>
    <lineage>
        <taxon>Bacteria</taxon>
        <taxon>Bacillati</taxon>
        <taxon>Actinomycetota</taxon>
        <taxon>Actinomycetes</taxon>
        <taxon>Mycobacteriales</taxon>
        <taxon>Nocardiaceae</taxon>
        <taxon>Rhodococcoides</taxon>
    </lineage>
</organism>
<accession>A0ABS7NVI5</accession>
<comment type="caution">
    <text evidence="1">The sequence shown here is derived from an EMBL/GenBank/DDBJ whole genome shotgun (WGS) entry which is preliminary data.</text>
</comment>
<dbReference type="Proteomes" id="UP001520140">
    <property type="component" value="Unassembled WGS sequence"/>
</dbReference>
<gene>
    <name evidence="1" type="ORF">HQ605_11320</name>
</gene>
<reference evidence="1 2" key="1">
    <citation type="submission" date="2020-06" db="EMBL/GenBank/DDBJ databases">
        <title>Taxonomy, biology and ecology of Rhodococcus bacteria occurring in California pistachio and other woody hosts as revealed by genome sequence analyses.</title>
        <authorList>
            <person name="Gai Y."/>
            <person name="Riely B."/>
        </authorList>
    </citation>
    <scope>NUCLEOTIDE SEQUENCE [LARGE SCALE GENOMIC DNA]</scope>
    <source>
        <strain evidence="1 2">BP-284</strain>
    </source>
</reference>
<name>A0ABS7NVI5_9NOCA</name>
<sequence>MTVSVEMEPWRCRGGFGCRVGCVDGVEAMGLTGGAAVGSASLVLVTA</sequence>
<dbReference type="RefSeq" id="WP_235606315.1">
    <property type="nucleotide sequence ID" value="NZ_JBHVAN010000002.1"/>
</dbReference>
<keyword evidence="2" id="KW-1185">Reference proteome</keyword>